<dbReference type="InterPro" id="IPR036942">
    <property type="entry name" value="Beta-barrel_TonB_sf"/>
</dbReference>
<dbReference type="eggNOG" id="COG4206">
    <property type="taxonomic scope" value="Bacteria"/>
</dbReference>
<evidence type="ECO:0000256" key="6">
    <source>
        <dbReference type="ARBA" id="ARBA00023136"/>
    </source>
</evidence>
<dbReference type="PATRIC" id="fig|1127696.3.peg.1088"/>
<dbReference type="Gene3D" id="2.40.170.20">
    <property type="entry name" value="TonB-dependent receptor, beta-barrel domain"/>
    <property type="match status" value="1"/>
</dbReference>
<dbReference type="GO" id="GO:0044718">
    <property type="term" value="P:siderophore transmembrane transport"/>
    <property type="evidence" value="ECO:0007669"/>
    <property type="project" value="TreeGrafter"/>
</dbReference>
<dbReference type="EMBL" id="AMEQ01000035">
    <property type="protein sequence ID" value="EKY00865.1"/>
    <property type="molecule type" value="Genomic_DNA"/>
</dbReference>
<keyword evidence="2 8" id="KW-0813">Transport</keyword>
<dbReference type="Pfam" id="PF07715">
    <property type="entry name" value="Plug"/>
    <property type="match status" value="1"/>
</dbReference>
<feature type="domain" description="TonB-dependent receptor plug" evidence="11">
    <location>
        <begin position="87"/>
        <end position="191"/>
    </location>
</feature>
<comment type="caution">
    <text evidence="12">The sequence shown here is derived from an EMBL/GenBank/DDBJ whole genome shotgun (WGS) entry which is preliminary data.</text>
</comment>
<evidence type="ECO:0000313" key="13">
    <source>
        <dbReference type="Proteomes" id="UP000010408"/>
    </source>
</evidence>
<evidence type="ECO:0000256" key="9">
    <source>
        <dbReference type="RuleBase" id="RU003357"/>
    </source>
</evidence>
<evidence type="ECO:0000256" key="8">
    <source>
        <dbReference type="PROSITE-ProRule" id="PRU01360"/>
    </source>
</evidence>
<dbReference type="GO" id="GO:0009279">
    <property type="term" value="C:cell outer membrane"/>
    <property type="evidence" value="ECO:0007669"/>
    <property type="project" value="UniProtKB-SubCell"/>
</dbReference>
<dbReference type="InterPro" id="IPR000531">
    <property type="entry name" value="Beta-barrel_TonB"/>
</dbReference>
<keyword evidence="12" id="KW-0675">Receptor</keyword>
<keyword evidence="7 8" id="KW-0998">Cell outer membrane</keyword>
<dbReference type="PANTHER" id="PTHR30069:SF50">
    <property type="entry name" value="TONB-DEPENDENT RECEPTOR HI_1217-RELATED"/>
    <property type="match status" value="1"/>
</dbReference>
<dbReference type="STRING" id="1127696.HMPREF9134_01212"/>
<reference evidence="12 13" key="1">
    <citation type="submission" date="2012-05" db="EMBL/GenBank/DDBJ databases">
        <authorList>
            <person name="Weinstock G."/>
            <person name="Sodergren E."/>
            <person name="Lobos E.A."/>
            <person name="Fulton L."/>
            <person name="Fulton R."/>
            <person name="Courtney L."/>
            <person name="Fronick C."/>
            <person name="O'Laughlin M."/>
            <person name="Godfrey J."/>
            <person name="Wilson R.M."/>
            <person name="Miner T."/>
            <person name="Farmer C."/>
            <person name="Delehaunty K."/>
            <person name="Cordes M."/>
            <person name="Minx P."/>
            <person name="Tomlinson C."/>
            <person name="Chen J."/>
            <person name="Wollam A."/>
            <person name="Pepin K.H."/>
            <person name="Bhonagiri V."/>
            <person name="Zhang X."/>
            <person name="Suruliraj S."/>
            <person name="Warren W."/>
            <person name="Mitreva M."/>
            <person name="Mardis E.R."/>
            <person name="Wilson R.K."/>
        </authorList>
    </citation>
    <scope>NUCLEOTIDE SEQUENCE [LARGE SCALE GENOMIC DNA]</scope>
    <source>
        <strain evidence="12 13">F0037</strain>
    </source>
</reference>
<evidence type="ECO:0000259" key="10">
    <source>
        <dbReference type="Pfam" id="PF00593"/>
    </source>
</evidence>
<evidence type="ECO:0000256" key="4">
    <source>
        <dbReference type="ARBA" id="ARBA00022692"/>
    </source>
</evidence>
<name>L1NC71_9PORP</name>
<dbReference type="GO" id="GO:0015344">
    <property type="term" value="F:siderophore uptake transmembrane transporter activity"/>
    <property type="evidence" value="ECO:0007669"/>
    <property type="project" value="TreeGrafter"/>
</dbReference>
<keyword evidence="5 9" id="KW-0798">TonB box</keyword>
<dbReference type="Gene3D" id="2.170.130.10">
    <property type="entry name" value="TonB-dependent receptor, plug domain"/>
    <property type="match status" value="1"/>
</dbReference>
<evidence type="ECO:0000256" key="5">
    <source>
        <dbReference type="ARBA" id="ARBA00023077"/>
    </source>
</evidence>
<gene>
    <name evidence="12" type="ORF">HMPREF9134_01212</name>
</gene>
<comment type="similarity">
    <text evidence="8 9">Belongs to the TonB-dependent receptor family.</text>
</comment>
<evidence type="ECO:0000256" key="2">
    <source>
        <dbReference type="ARBA" id="ARBA00022448"/>
    </source>
</evidence>
<sequence>MTQSQLQQAATLRFRRMTRKSYAAFNTLHRVVTIGTLSSLALFCAYASTASAQNVVSNDPQTTEPEKEHELEQVTVTASKLATPLNQAAKLITVISAKDIAAAPIRSLQDLLVYVAGVDVAQRGGHGVQADISIRGGSQDQTMVLLNGINLNSSQAGHLSFDIPINLSDIERIEILRGPSALIYGIGAFSGGINIITRHDTHDRLYASIRAGMHRLREVELRGSSRMGNTINSISASNRSSAGYTDNTDYQINNALWQTRLELGEANKIDLQTGYNEKQFGANKFYTAKFPLQYEYTRRYLASIRGEVGSKTLRLIPALYWDRAFDQFDLTKGSDIGRNYHRTDNYGVNLAATYLSALGMTTLAGDVRREDVVSSKLGYLRSRPEGHYTRWDSRTNLSLSLEHTLHVSDFTLSAGAMLNHTSLLKDVYKLLPSVSLTYHPTEAWSFSAGWSKAMRTPTFVDLWYTTETHNASGQLQPEYSQSYEVSARYHTPILQAHLAGFKTAGKNLIDWVKHNPTDKWSSWNHSKIDNYGIEAGVAFCYGAYLPFLGSQSKLQLDYLYIHQEHSSEKLISLYSLNYLRHKLTARLTYSIGSRLEGSWDFRYQDRVNQPSPFATLDGKLDYLFSERVRVGIQANNITDTRYYDFASVIQPGFWLSAGITCRL</sequence>
<evidence type="ECO:0000313" key="12">
    <source>
        <dbReference type="EMBL" id="EKY00865.1"/>
    </source>
</evidence>
<evidence type="ECO:0000259" key="11">
    <source>
        <dbReference type="Pfam" id="PF07715"/>
    </source>
</evidence>
<dbReference type="Proteomes" id="UP000010408">
    <property type="component" value="Unassembled WGS sequence"/>
</dbReference>
<protein>
    <submittedName>
        <fullName evidence="12">TonB-dependent receptor</fullName>
    </submittedName>
</protein>
<dbReference type="PROSITE" id="PS52016">
    <property type="entry name" value="TONB_DEPENDENT_REC_3"/>
    <property type="match status" value="1"/>
</dbReference>
<dbReference type="InterPro" id="IPR039426">
    <property type="entry name" value="TonB-dep_rcpt-like"/>
</dbReference>
<accession>L1NC71</accession>
<keyword evidence="6 8" id="KW-0472">Membrane</keyword>
<proteinExistence type="inferred from homology"/>
<keyword evidence="4 8" id="KW-0812">Transmembrane</keyword>
<keyword evidence="3 8" id="KW-1134">Transmembrane beta strand</keyword>
<dbReference type="InterPro" id="IPR012910">
    <property type="entry name" value="Plug_dom"/>
</dbReference>
<evidence type="ECO:0000256" key="1">
    <source>
        <dbReference type="ARBA" id="ARBA00004571"/>
    </source>
</evidence>
<evidence type="ECO:0000256" key="3">
    <source>
        <dbReference type="ARBA" id="ARBA00022452"/>
    </source>
</evidence>
<dbReference type="PANTHER" id="PTHR30069">
    <property type="entry name" value="TONB-DEPENDENT OUTER MEMBRANE RECEPTOR"/>
    <property type="match status" value="1"/>
</dbReference>
<dbReference type="InterPro" id="IPR037066">
    <property type="entry name" value="Plug_dom_sf"/>
</dbReference>
<dbReference type="HOGENOM" id="CLU_008287_18_5_10"/>
<dbReference type="RefSeq" id="WP_005467267.1">
    <property type="nucleotide sequence ID" value="NZ_KB291031.1"/>
</dbReference>
<dbReference type="SUPFAM" id="SSF56935">
    <property type="entry name" value="Porins"/>
    <property type="match status" value="1"/>
</dbReference>
<dbReference type="AlphaFoldDB" id="L1NC71"/>
<organism evidence="12 13">
    <name type="scientific">Porphyromonas catoniae F0037</name>
    <dbReference type="NCBI Taxonomy" id="1127696"/>
    <lineage>
        <taxon>Bacteria</taxon>
        <taxon>Pseudomonadati</taxon>
        <taxon>Bacteroidota</taxon>
        <taxon>Bacteroidia</taxon>
        <taxon>Bacteroidales</taxon>
        <taxon>Porphyromonadaceae</taxon>
        <taxon>Porphyromonas</taxon>
    </lineage>
</organism>
<dbReference type="Pfam" id="PF00593">
    <property type="entry name" value="TonB_dep_Rec_b-barrel"/>
    <property type="match status" value="1"/>
</dbReference>
<feature type="domain" description="TonB-dependent receptor-like beta-barrel" evidence="10">
    <location>
        <begin position="239"/>
        <end position="637"/>
    </location>
</feature>
<comment type="subcellular location">
    <subcellularLocation>
        <location evidence="1 8">Cell outer membrane</location>
        <topology evidence="1 8">Multi-pass membrane protein</topology>
    </subcellularLocation>
</comment>
<evidence type="ECO:0000256" key="7">
    <source>
        <dbReference type="ARBA" id="ARBA00023237"/>
    </source>
</evidence>